<sequence>MHNFLMVITILGLWRHPMTTKSIFVTGKQRKQAPTASPTTNLKKKQLPPIQKPPVFCLEGMAAAPSPVEVGARGTIGSLVSQEIEYLRRLNFDGHGVYSQKQVKLSMDIASTSGGCKQKPSSSKAVQKRKKKLGTGGGFLPSMCSAVDVTDASRVERISGIGYRNLRSDGKKLPDE</sequence>
<organism evidence="3 4">
    <name type="scientific">Canna indica</name>
    <name type="common">Indian-shot</name>
    <dbReference type="NCBI Taxonomy" id="4628"/>
    <lineage>
        <taxon>Eukaryota</taxon>
        <taxon>Viridiplantae</taxon>
        <taxon>Streptophyta</taxon>
        <taxon>Embryophyta</taxon>
        <taxon>Tracheophyta</taxon>
        <taxon>Spermatophyta</taxon>
        <taxon>Magnoliopsida</taxon>
        <taxon>Liliopsida</taxon>
        <taxon>Zingiberales</taxon>
        <taxon>Cannaceae</taxon>
        <taxon>Canna</taxon>
    </lineage>
</organism>
<dbReference type="AlphaFoldDB" id="A0AAQ3PXD3"/>
<dbReference type="Proteomes" id="UP001327560">
    <property type="component" value="Chromosome 1"/>
</dbReference>
<evidence type="ECO:0000256" key="2">
    <source>
        <dbReference type="SAM" id="SignalP"/>
    </source>
</evidence>
<reference evidence="3 4" key="1">
    <citation type="submission" date="2023-10" db="EMBL/GenBank/DDBJ databases">
        <title>Chromosome-scale genome assembly provides insights into flower coloration mechanisms of Canna indica.</title>
        <authorList>
            <person name="Li C."/>
        </authorList>
    </citation>
    <scope>NUCLEOTIDE SEQUENCE [LARGE SCALE GENOMIC DNA]</scope>
    <source>
        <tissue evidence="3">Flower</tissue>
    </source>
</reference>
<proteinExistence type="predicted"/>
<dbReference type="PANTHER" id="PTHR35131">
    <property type="entry name" value="EXPRESSED PROTEIN"/>
    <property type="match status" value="1"/>
</dbReference>
<evidence type="ECO:0000313" key="4">
    <source>
        <dbReference type="Proteomes" id="UP001327560"/>
    </source>
</evidence>
<feature type="compositionally biased region" description="Polar residues" evidence="1">
    <location>
        <begin position="32"/>
        <end position="41"/>
    </location>
</feature>
<accession>A0AAQ3PXD3</accession>
<feature type="region of interest" description="Disordered" evidence="1">
    <location>
        <begin position="112"/>
        <end position="140"/>
    </location>
</feature>
<name>A0AAQ3PXD3_9LILI</name>
<keyword evidence="2" id="KW-0732">Signal</keyword>
<feature type="region of interest" description="Disordered" evidence="1">
    <location>
        <begin position="27"/>
        <end position="47"/>
    </location>
</feature>
<dbReference type="PANTHER" id="PTHR35131:SF1">
    <property type="entry name" value="EXPRESSED PROTEIN"/>
    <property type="match status" value="1"/>
</dbReference>
<evidence type="ECO:0000256" key="1">
    <source>
        <dbReference type="SAM" id="MobiDB-lite"/>
    </source>
</evidence>
<keyword evidence="4" id="KW-1185">Reference proteome</keyword>
<feature type="compositionally biased region" description="Polar residues" evidence="1">
    <location>
        <begin position="112"/>
        <end position="125"/>
    </location>
</feature>
<gene>
    <name evidence="3" type="ORF">Cni_G00559</name>
</gene>
<dbReference type="EMBL" id="CP136890">
    <property type="protein sequence ID" value="WOK91868.1"/>
    <property type="molecule type" value="Genomic_DNA"/>
</dbReference>
<feature type="signal peptide" evidence="2">
    <location>
        <begin position="1"/>
        <end position="20"/>
    </location>
</feature>
<evidence type="ECO:0000313" key="3">
    <source>
        <dbReference type="EMBL" id="WOK91868.1"/>
    </source>
</evidence>
<protein>
    <submittedName>
        <fullName evidence="3">Uncharacterized protein</fullName>
    </submittedName>
</protein>
<feature type="chain" id="PRO_5042914528" evidence="2">
    <location>
        <begin position="21"/>
        <end position="176"/>
    </location>
</feature>